<dbReference type="OrthoDB" id="1874341at2759"/>
<dbReference type="AlphaFoldDB" id="A0A420H1V8"/>
<comment type="caution">
    <text evidence="2">The sequence shown here is derived from an EMBL/GenBank/DDBJ whole genome shotgun (WGS) entry which is preliminary data.</text>
</comment>
<dbReference type="Pfam" id="PF09797">
    <property type="entry name" value="NatB_MDM20"/>
    <property type="match status" value="1"/>
</dbReference>
<keyword evidence="2" id="KW-0808">Transferase</keyword>
<dbReference type="GO" id="GO:0031416">
    <property type="term" value="C:NatB complex"/>
    <property type="evidence" value="ECO:0007669"/>
    <property type="project" value="TreeGrafter"/>
</dbReference>
<organism evidence="2 3">
    <name type="scientific">Golovinomyces cichoracearum</name>
    <dbReference type="NCBI Taxonomy" id="62708"/>
    <lineage>
        <taxon>Eukaryota</taxon>
        <taxon>Fungi</taxon>
        <taxon>Dikarya</taxon>
        <taxon>Ascomycota</taxon>
        <taxon>Pezizomycotina</taxon>
        <taxon>Leotiomycetes</taxon>
        <taxon>Erysiphales</taxon>
        <taxon>Erysiphaceae</taxon>
        <taxon>Golovinomyces</taxon>
    </lineage>
</organism>
<dbReference type="Proteomes" id="UP000285405">
    <property type="component" value="Unassembled WGS sequence"/>
</dbReference>
<dbReference type="PANTHER" id="PTHR22767">
    <property type="entry name" value="N-TERMINAL ACETYLTRANSFERASE-RELATED"/>
    <property type="match status" value="1"/>
</dbReference>
<evidence type="ECO:0000256" key="1">
    <source>
        <dbReference type="ARBA" id="ARBA00006298"/>
    </source>
</evidence>
<dbReference type="GO" id="GO:0016740">
    <property type="term" value="F:transferase activity"/>
    <property type="evidence" value="ECO:0007669"/>
    <property type="project" value="UniProtKB-KW"/>
</dbReference>
<accession>A0A420H1V8</accession>
<proteinExistence type="inferred from homology"/>
<dbReference type="EMBL" id="MCBR01022604">
    <property type="protein sequence ID" value="RKF51363.1"/>
    <property type="molecule type" value="Genomic_DNA"/>
</dbReference>
<sequence>MYNTDTVMDYLRDRQYTSVWNAVNAKNYKHAIKLIEKKLAKCPDDYLEALKIYVHGKSIHLSENLKILVHIEELACREPFLSNPDAIDLYDETITEILPDSLETWAKTIGELRWKSVKLSSKNEKLCLDALKACLSKDDLDHARKIVNVMEKNFQKNRNYIFWNVTIMALFSLSDNYPDNEKKLWRSLTVAQIDKLAASTKLSTGPGLYPAKSIQTPQEILLLHRILQLSGSLEKSIEYLEDPFLGPESPAAKGNWELWRLNLMSLSRSEKWSLLFETSMSLLKRARTKDATGNFSEAQFCDWIVWSSLLLSVFLSNEHNYCNRARAEIIAHLNPDLEIDKSWKRNASLAYIKFQFESSVSFSDDSENSLCGSFSIKTIALLKYLYEYGHTSMAFNDLRPYFESLTTTEATKLCNILAQKSNFIDNCYEREQNNELTPILEKLSLVDLSSSAEMTRAVNNLKLRYLSFCCVHEQNSYDSSSREDDPLLKLAREAIKLYKTAIGASENVTGKLLATDRHPIDDMAVLASMCLIKLGLRNEDNKSNFLKSSKCSRIIQATVLLEYAWTYSKHNFEISLLLIRFYSLLGCGSLALRAYRRLGLKQIQLDTLSYTLLDRISTFHPHPYDQLIDGITAKNSPVDYLTKQHKLYQKITGQISSNIWLSFQHGSYGSIFEMRKVSERLSSSLSAATCVIEGRRITRLIVPSNNVNALPKKYVEIPLCGTFNLQDNNDYFTFPSFESTQGPDFFELCNFFPPPSLDRTRSSILWEQIQYILSLRYDSNGTEHMLGRKWLERYSNQVHTNTLDTDNMTSDEAVAHEICQLLALIAYLSCETPSSSKDEYEKSLHKYNTKLIEALEKQRSLVAQLEFVIPASQSTLHTLYTAYEVGKILITFNTYIESYESSANESQLEINKKIMHSVSSLIDDVIRAAKSIKTGLQKGGWIDRVLDKIDDELKTLVTEDFMEEWAGLVVESWRECASGLDYLVVPSI</sequence>
<comment type="similarity">
    <text evidence="1">Belongs to the MDM20/NAA25 family.</text>
</comment>
<name>A0A420H1V8_9PEZI</name>
<evidence type="ECO:0000313" key="2">
    <source>
        <dbReference type="EMBL" id="RKF51363.1"/>
    </source>
</evidence>
<protein>
    <submittedName>
        <fullName evidence="2">N-terminal acetyltransferase B complex subunit arm1</fullName>
    </submittedName>
</protein>
<dbReference type="InterPro" id="IPR019183">
    <property type="entry name" value="NAA25_NatB_aux_su"/>
</dbReference>
<dbReference type="PANTHER" id="PTHR22767:SF3">
    <property type="entry name" value="N-ALPHA-ACETYLTRANSFERASE 25, NATB AUXILIARY SUBUNIT"/>
    <property type="match status" value="1"/>
</dbReference>
<evidence type="ECO:0000313" key="3">
    <source>
        <dbReference type="Proteomes" id="UP000285405"/>
    </source>
</evidence>
<gene>
    <name evidence="2" type="ORF">GcC1_226001</name>
</gene>
<reference evidence="2 3" key="1">
    <citation type="journal article" date="2018" name="BMC Genomics">
        <title>Comparative genome analyses reveal sequence features reflecting distinct modes of host-adaptation between dicot and monocot powdery mildew.</title>
        <authorList>
            <person name="Wu Y."/>
            <person name="Ma X."/>
            <person name="Pan Z."/>
            <person name="Kale S.D."/>
            <person name="Song Y."/>
            <person name="King H."/>
            <person name="Zhang Q."/>
            <person name="Presley C."/>
            <person name="Deng X."/>
            <person name="Wei C.I."/>
            <person name="Xiao S."/>
        </authorList>
    </citation>
    <scope>NUCLEOTIDE SEQUENCE [LARGE SCALE GENOMIC DNA]</scope>
    <source>
        <strain evidence="2">UCSC1</strain>
    </source>
</reference>